<accession>A0A9N8ZQS9</accession>
<name>A0A9N8ZQS9_9GLOM</name>
<dbReference type="AlphaFoldDB" id="A0A9N8ZQS9"/>
<dbReference type="Proteomes" id="UP000789831">
    <property type="component" value="Unassembled WGS sequence"/>
</dbReference>
<reference evidence="1" key="1">
    <citation type="submission" date="2021-06" db="EMBL/GenBank/DDBJ databases">
        <authorList>
            <person name="Kallberg Y."/>
            <person name="Tangrot J."/>
            <person name="Rosling A."/>
        </authorList>
    </citation>
    <scope>NUCLEOTIDE SEQUENCE</scope>
    <source>
        <strain evidence="1">MT106</strain>
    </source>
</reference>
<protein>
    <submittedName>
        <fullName evidence="1">10161_t:CDS:1</fullName>
    </submittedName>
</protein>
<dbReference type="EMBL" id="CAJVPL010000499">
    <property type="protein sequence ID" value="CAG8503750.1"/>
    <property type="molecule type" value="Genomic_DNA"/>
</dbReference>
<proteinExistence type="predicted"/>
<sequence>MVSSSNNNVNEDNIDEISRLKRTIDFDTNDDGTNNDTNDKAINDDVEMIDMQKSHHSVKLNDNSADFYDRTCINVNKNNNDTLFDPETLDFTDFDGIYCDEEEEVDKNDYQAYKRYLETDYFSFVSNYSSSNDDNQSVSTITTTTTTTTTTTADDDDYLSFKTASGNVSEFVNSQYDQFLIINNNEGFSTINDDITKVPEFHFSTKSAYQSSLVEHYQKKIMGIQQQKQLQHY</sequence>
<gene>
    <name evidence="1" type="ORF">AGERDE_LOCUS4380</name>
</gene>
<keyword evidence="2" id="KW-1185">Reference proteome</keyword>
<evidence type="ECO:0000313" key="2">
    <source>
        <dbReference type="Proteomes" id="UP000789831"/>
    </source>
</evidence>
<comment type="caution">
    <text evidence="1">The sequence shown here is derived from an EMBL/GenBank/DDBJ whole genome shotgun (WGS) entry which is preliminary data.</text>
</comment>
<organism evidence="1 2">
    <name type="scientific">Ambispora gerdemannii</name>
    <dbReference type="NCBI Taxonomy" id="144530"/>
    <lineage>
        <taxon>Eukaryota</taxon>
        <taxon>Fungi</taxon>
        <taxon>Fungi incertae sedis</taxon>
        <taxon>Mucoromycota</taxon>
        <taxon>Glomeromycotina</taxon>
        <taxon>Glomeromycetes</taxon>
        <taxon>Archaeosporales</taxon>
        <taxon>Ambisporaceae</taxon>
        <taxon>Ambispora</taxon>
    </lineage>
</organism>
<evidence type="ECO:0000313" key="1">
    <source>
        <dbReference type="EMBL" id="CAG8503750.1"/>
    </source>
</evidence>